<dbReference type="PANTHER" id="PTHR10996">
    <property type="entry name" value="2-HYDROXYACID DEHYDROGENASE-RELATED"/>
    <property type="match status" value="1"/>
</dbReference>
<dbReference type="GO" id="GO:0051287">
    <property type="term" value="F:NAD binding"/>
    <property type="evidence" value="ECO:0007669"/>
    <property type="project" value="InterPro"/>
</dbReference>
<reference evidence="4" key="1">
    <citation type="journal article" date="2015" name="Nature">
        <title>Complex archaea that bridge the gap between prokaryotes and eukaryotes.</title>
        <authorList>
            <person name="Spang A."/>
            <person name="Saw J.H."/>
            <person name="Jorgensen S.L."/>
            <person name="Zaremba-Niedzwiedzka K."/>
            <person name="Martijn J."/>
            <person name="Lind A.E."/>
            <person name="van Eijk R."/>
            <person name="Schleper C."/>
            <person name="Guy L."/>
            <person name="Ettema T.J."/>
        </authorList>
    </citation>
    <scope>NUCLEOTIDE SEQUENCE</scope>
</reference>
<gene>
    <name evidence="4" type="ORF">LCGC14_1489860</name>
</gene>
<dbReference type="PANTHER" id="PTHR10996:SF178">
    <property type="entry name" value="2-HYDROXYACID DEHYDROGENASE YGL185C-RELATED"/>
    <property type="match status" value="1"/>
</dbReference>
<evidence type="ECO:0000256" key="2">
    <source>
        <dbReference type="ARBA" id="ARBA00023027"/>
    </source>
</evidence>
<protein>
    <recommendedName>
        <fullName evidence="3">D-isomer specific 2-hydroxyacid dehydrogenase catalytic domain-containing protein</fullName>
    </recommendedName>
</protein>
<dbReference type="EMBL" id="LAZR01010702">
    <property type="protein sequence ID" value="KKM65579.1"/>
    <property type="molecule type" value="Genomic_DNA"/>
</dbReference>
<proteinExistence type="predicted"/>
<dbReference type="SUPFAM" id="SSF52283">
    <property type="entry name" value="Formate/glycerate dehydrogenase catalytic domain-like"/>
    <property type="match status" value="1"/>
</dbReference>
<name>A0A0F9J717_9ZZZZ</name>
<feature type="domain" description="D-isomer specific 2-hydroxyacid dehydrogenase catalytic" evidence="3">
    <location>
        <begin position="8"/>
        <end position="114"/>
    </location>
</feature>
<evidence type="ECO:0000313" key="4">
    <source>
        <dbReference type="EMBL" id="KKM65579.1"/>
    </source>
</evidence>
<comment type="caution">
    <text evidence="4">The sequence shown here is derived from an EMBL/GenBank/DDBJ whole genome shotgun (WGS) entry which is preliminary data.</text>
</comment>
<dbReference type="Pfam" id="PF00389">
    <property type="entry name" value="2-Hacid_dh"/>
    <property type="match status" value="1"/>
</dbReference>
<dbReference type="InterPro" id="IPR050223">
    <property type="entry name" value="D-isomer_2-hydroxyacid_DH"/>
</dbReference>
<dbReference type="GO" id="GO:0005829">
    <property type="term" value="C:cytosol"/>
    <property type="evidence" value="ECO:0007669"/>
    <property type="project" value="TreeGrafter"/>
</dbReference>
<keyword evidence="2" id="KW-0520">NAD</keyword>
<evidence type="ECO:0000259" key="3">
    <source>
        <dbReference type="Pfam" id="PF00389"/>
    </source>
</evidence>
<sequence>MGIGPVALLEPLPEPLQAKVRALTPDMELRFPASRDVADLAAAMRGAAYVVTRAVKMPAALLDHAPDLRLIHQWGTGTDGIPLAAARARGIPVARSPGVNAATVADLTVGLMLAASRQIPQTDAALRRGEWDQPAMWHTDPGS</sequence>
<dbReference type="GO" id="GO:0030267">
    <property type="term" value="F:glyoxylate reductase (NADPH) activity"/>
    <property type="evidence" value="ECO:0007669"/>
    <property type="project" value="TreeGrafter"/>
</dbReference>
<dbReference type="GO" id="GO:0016618">
    <property type="term" value="F:hydroxypyruvate reductase [NAD(P)H] activity"/>
    <property type="evidence" value="ECO:0007669"/>
    <property type="project" value="TreeGrafter"/>
</dbReference>
<dbReference type="AlphaFoldDB" id="A0A0F9J717"/>
<accession>A0A0F9J717</accession>
<keyword evidence="1" id="KW-0560">Oxidoreductase</keyword>
<evidence type="ECO:0000256" key="1">
    <source>
        <dbReference type="ARBA" id="ARBA00023002"/>
    </source>
</evidence>
<organism evidence="4">
    <name type="scientific">marine sediment metagenome</name>
    <dbReference type="NCBI Taxonomy" id="412755"/>
    <lineage>
        <taxon>unclassified sequences</taxon>
        <taxon>metagenomes</taxon>
        <taxon>ecological metagenomes</taxon>
    </lineage>
</organism>
<dbReference type="Gene3D" id="3.40.50.720">
    <property type="entry name" value="NAD(P)-binding Rossmann-like Domain"/>
    <property type="match status" value="1"/>
</dbReference>
<dbReference type="InterPro" id="IPR006139">
    <property type="entry name" value="D-isomer_2_OHA_DH_cat_dom"/>
</dbReference>